<dbReference type="SUPFAM" id="SSF63829">
    <property type="entry name" value="Calcium-dependent phosphotriesterase"/>
    <property type="match status" value="1"/>
</dbReference>
<comment type="caution">
    <text evidence="5">The sequence shown here is derived from an EMBL/GenBank/DDBJ whole genome shotgun (WGS) entry which is preliminary data.</text>
</comment>
<dbReference type="GO" id="GO:0019853">
    <property type="term" value="P:L-ascorbic acid biosynthetic process"/>
    <property type="evidence" value="ECO:0007669"/>
    <property type="project" value="TreeGrafter"/>
</dbReference>
<dbReference type="PANTHER" id="PTHR10907:SF47">
    <property type="entry name" value="REGUCALCIN"/>
    <property type="match status" value="1"/>
</dbReference>
<evidence type="ECO:0000313" key="6">
    <source>
        <dbReference type="Proteomes" id="UP000216885"/>
    </source>
</evidence>
<dbReference type="GO" id="GO:0005509">
    <property type="term" value="F:calcium ion binding"/>
    <property type="evidence" value="ECO:0007669"/>
    <property type="project" value="TreeGrafter"/>
</dbReference>
<gene>
    <name evidence="5" type="ORF">CAL20_19525</name>
</gene>
<evidence type="ECO:0000259" key="4">
    <source>
        <dbReference type="Pfam" id="PF08450"/>
    </source>
</evidence>
<dbReference type="GO" id="GO:0004341">
    <property type="term" value="F:gluconolactonase activity"/>
    <property type="evidence" value="ECO:0007669"/>
    <property type="project" value="TreeGrafter"/>
</dbReference>
<dbReference type="PANTHER" id="PTHR10907">
    <property type="entry name" value="REGUCALCIN"/>
    <property type="match status" value="1"/>
</dbReference>
<organism evidence="5 6">
    <name type="scientific">Bordetella genomosp. 4</name>
    <dbReference type="NCBI Taxonomy" id="463044"/>
    <lineage>
        <taxon>Bacteria</taxon>
        <taxon>Pseudomonadati</taxon>
        <taxon>Pseudomonadota</taxon>
        <taxon>Betaproteobacteria</taxon>
        <taxon>Burkholderiales</taxon>
        <taxon>Alcaligenaceae</taxon>
        <taxon>Bordetella</taxon>
    </lineage>
</organism>
<dbReference type="OrthoDB" id="9775406at2"/>
<evidence type="ECO:0000313" key="5">
    <source>
        <dbReference type="EMBL" id="OZI52987.1"/>
    </source>
</evidence>
<feature type="binding site" evidence="3">
    <location>
        <position position="100"/>
    </location>
    <ligand>
        <name>substrate</name>
    </ligand>
</feature>
<accession>A0A261TUT0</accession>
<feature type="binding site" evidence="3">
    <location>
        <position position="198"/>
    </location>
    <ligand>
        <name>a divalent metal cation</name>
        <dbReference type="ChEBI" id="CHEBI:60240"/>
    </ligand>
</feature>
<dbReference type="InterPro" id="IPR013658">
    <property type="entry name" value="SGL"/>
</dbReference>
<sequence>MKITRIGQLRAALGECPVWDAENGRLWMADCRKGEIHSIDVQTGVSETYELPAPIGSFALNATDELVVALKSEFGLYGLADRSLRILGHIGDSHPNLRLNDGAPLPDGSFVAGTMHIFRQPGEEPLGGLFHVSRQGQLTRLARGFGVVNGPVVHPELPLFFVADSSQRKIYRYTIGHDAVLSDRRVFVDTESLGTAPDGCCFDSSGGLWTALVHIGAIARFDAAGVLTDRIDLPVKHPASLCFGGPDLADVFVTTISDSGRLKAEGRLDGALLRIEGSGYRGAPRPRCSIGV</sequence>
<dbReference type="AlphaFoldDB" id="A0A261TUT0"/>
<feature type="domain" description="SMP-30/Gluconolactonase/LRE-like region" evidence="4">
    <location>
        <begin position="13"/>
        <end position="256"/>
    </location>
</feature>
<keyword evidence="6" id="KW-1185">Reference proteome</keyword>
<dbReference type="InterPro" id="IPR005511">
    <property type="entry name" value="SMP-30"/>
</dbReference>
<protein>
    <submittedName>
        <fullName evidence="5">Senescence marker protein-30</fullName>
    </submittedName>
</protein>
<feature type="active site" description="Proton donor/acceptor" evidence="2">
    <location>
        <position position="198"/>
    </location>
</feature>
<proteinExistence type="inferred from homology"/>
<dbReference type="Pfam" id="PF08450">
    <property type="entry name" value="SGL"/>
    <property type="match status" value="1"/>
</dbReference>
<dbReference type="Proteomes" id="UP000216885">
    <property type="component" value="Unassembled WGS sequence"/>
</dbReference>
<dbReference type="PRINTS" id="PR01790">
    <property type="entry name" value="SMP30FAMILY"/>
</dbReference>
<feature type="binding site" evidence="3">
    <location>
        <position position="149"/>
    </location>
    <ligand>
        <name>a divalent metal cation</name>
        <dbReference type="ChEBI" id="CHEBI:60240"/>
    </ligand>
</feature>
<dbReference type="InterPro" id="IPR011042">
    <property type="entry name" value="6-blade_b-propeller_TolB-like"/>
</dbReference>
<reference evidence="5 6" key="1">
    <citation type="submission" date="2017-05" db="EMBL/GenBank/DDBJ databases">
        <title>Complete and WGS of Bordetella genogroups.</title>
        <authorList>
            <person name="Spilker T."/>
            <person name="LiPuma J."/>
        </authorList>
    </citation>
    <scope>NUCLEOTIDE SEQUENCE [LARGE SCALE GENOMIC DNA]</scope>
    <source>
        <strain evidence="5 6">AU9919</strain>
    </source>
</reference>
<feature type="binding site" evidence="3">
    <location>
        <position position="98"/>
    </location>
    <ligand>
        <name>substrate</name>
    </ligand>
</feature>
<evidence type="ECO:0000256" key="1">
    <source>
        <dbReference type="ARBA" id="ARBA00008853"/>
    </source>
</evidence>
<evidence type="ECO:0000256" key="3">
    <source>
        <dbReference type="PIRSR" id="PIRSR605511-2"/>
    </source>
</evidence>
<comment type="cofactor">
    <cofactor evidence="3">
        <name>Zn(2+)</name>
        <dbReference type="ChEBI" id="CHEBI:29105"/>
    </cofactor>
    <text evidence="3">Binds 1 divalent metal cation per subunit.</text>
</comment>
<dbReference type="Gene3D" id="2.120.10.30">
    <property type="entry name" value="TolB, C-terminal domain"/>
    <property type="match status" value="1"/>
</dbReference>
<feature type="binding site" evidence="3">
    <location>
        <position position="15"/>
    </location>
    <ligand>
        <name>a divalent metal cation</name>
        <dbReference type="ChEBI" id="CHEBI:60240"/>
    </ligand>
</feature>
<comment type="similarity">
    <text evidence="1">Belongs to the SMP-30/CGR1 family.</text>
</comment>
<keyword evidence="3" id="KW-0479">Metal-binding</keyword>
<keyword evidence="3" id="KW-0862">Zinc</keyword>
<name>A0A261TUT0_9BORD</name>
<dbReference type="RefSeq" id="WP_094822872.1">
    <property type="nucleotide sequence ID" value="NZ_NEVO01000014.1"/>
</dbReference>
<evidence type="ECO:0000256" key="2">
    <source>
        <dbReference type="PIRSR" id="PIRSR605511-1"/>
    </source>
</evidence>
<dbReference type="EMBL" id="NEVQ01000020">
    <property type="protein sequence ID" value="OZI52987.1"/>
    <property type="molecule type" value="Genomic_DNA"/>
</dbReference>